<dbReference type="InterPro" id="IPR035994">
    <property type="entry name" value="Nucleoside_phosphorylase_sf"/>
</dbReference>
<feature type="binding site" evidence="4">
    <location>
        <position position="501"/>
    </location>
    <ligand>
        <name>phosphate</name>
        <dbReference type="ChEBI" id="CHEBI:43474"/>
    </ligand>
</feature>
<dbReference type="AlphaFoldDB" id="T1J0D2"/>
<dbReference type="Pfam" id="PF01048">
    <property type="entry name" value="PNP_UDP_1"/>
    <property type="match status" value="1"/>
</dbReference>
<dbReference type="Proteomes" id="UP000014500">
    <property type="component" value="Unassembled WGS sequence"/>
</dbReference>
<feature type="binding site" evidence="4">
    <location>
        <position position="623"/>
    </location>
    <ligand>
        <name>substrate</name>
    </ligand>
</feature>
<dbReference type="EnsemblMetazoa" id="SMAR006977-RA">
    <property type="protein sequence ID" value="SMAR006977-PA"/>
    <property type="gene ID" value="SMAR006977"/>
</dbReference>
<name>T1J0D2_STRMM</name>
<evidence type="ECO:0000256" key="4">
    <source>
        <dbReference type="PIRSR" id="PIRSR610059-50"/>
    </source>
</evidence>
<evidence type="ECO:0000259" key="5">
    <source>
        <dbReference type="Pfam" id="PF01048"/>
    </source>
</evidence>
<evidence type="ECO:0000313" key="8">
    <source>
        <dbReference type="Proteomes" id="UP000014500"/>
    </source>
</evidence>
<dbReference type="PANTHER" id="PTHR43691:SF11">
    <property type="entry name" value="FI09636P-RELATED"/>
    <property type="match status" value="1"/>
</dbReference>
<dbReference type="GO" id="GO:0006218">
    <property type="term" value="P:uridine catabolic process"/>
    <property type="evidence" value="ECO:0007669"/>
    <property type="project" value="TreeGrafter"/>
</dbReference>
<reference evidence="8" key="1">
    <citation type="submission" date="2011-05" db="EMBL/GenBank/DDBJ databases">
        <authorList>
            <person name="Richards S.R."/>
            <person name="Qu J."/>
            <person name="Jiang H."/>
            <person name="Jhangiani S.N."/>
            <person name="Agravi P."/>
            <person name="Goodspeed R."/>
            <person name="Gross S."/>
            <person name="Mandapat C."/>
            <person name="Jackson L."/>
            <person name="Mathew T."/>
            <person name="Pu L."/>
            <person name="Thornton R."/>
            <person name="Saada N."/>
            <person name="Wilczek-Boney K.B."/>
            <person name="Lee S."/>
            <person name="Kovar C."/>
            <person name="Wu Y."/>
            <person name="Scherer S.E."/>
            <person name="Worley K.C."/>
            <person name="Muzny D.M."/>
            <person name="Gibbs R."/>
        </authorList>
    </citation>
    <scope>NUCLEOTIDE SEQUENCE</scope>
    <source>
        <strain evidence="8">Brora</strain>
    </source>
</reference>
<dbReference type="GO" id="GO:0004850">
    <property type="term" value="F:uridine phosphorylase activity"/>
    <property type="evidence" value="ECO:0007669"/>
    <property type="project" value="InterPro"/>
</dbReference>
<dbReference type="Gene3D" id="3.40.50.1580">
    <property type="entry name" value="Nucleoside phosphorylase domain"/>
    <property type="match status" value="1"/>
</dbReference>
<feature type="binding site" evidence="4">
    <location>
        <begin position="545"/>
        <end position="548"/>
    </location>
    <ligand>
        <name>phosphate</name>
        <dbReference type="ChEBI" id="CHEBI:43474"/>
    </ligand>
</feature>
<evidence type="ECO:0000313" key="7">
    <source>
        <dbReference type="EnsemblMetazoa" id="SMAR006977-PA"/>
    </source>
</evidence>
<protein>
    <recommendedName>
        <fullName evidence="9">Uridine phosphorylase</fullName>
    </recommendedName>
</protein>
<dbReference type="NCBIfam" id="TIGR01719">
    <property type="entry name" value="euk_UDPppase"/>
    <property type="match status" value="1"/>
</dbReference>
<sequence>MEIDDNLCSFTARVCLQNKLDGYSYCIRHILEDKTAPYKQCNYVYPKNGKRCPNAAAKGDKKDGTYCEDHKKKAALFRLKLSRKYRPIETPETLLEELEYFASEENKTMSDSKTNDTSSHDISSFGLPAIAGYTQELFSDPESEQEYPIVGQSWVDDADSDADSIDTEQEDPLKHAGTYTAEEAALITRDKLIRLQSLYIEQFKRLQHELKEKKRKHLNALKHEKETMGSVHETPRDTQEAIRHYKRLKAATRYHKRHGNELILHWREKEKRMAISDNITANKITNQPQCLNENCTNRTLPFSKHCVQHILSDAYQVLYRPCDASPDCSRPVLQILEGPSCPLHSTLPPPITVESKPIVEETINVVSDEPDSNKQVVEEQKSPQIKMERNNLGQEDNISLPSCSEPMQEEVEAISPKKSNLIKTNGPIKNLNPHIQDMLHDNLYHLSLDTETHNLYKEFHDVKFVCMGGAPNRMKNFAHFIQNQLCLPESELMDISSKANRYCLYKCGPVLSVSHGMGVPSISILLHEVFKLLHYAKVQNPICLRIGTSGGIGLEPGTIVVSDKCVNGMLDSCHEVATLGKKVCHPCIIDQTLVNDIVSCASDLQFPVVRGTTMATDDFYEGQGRLDGAFCDYSAHDKFTFLKKLEDCGVKNIEMEASAFAAFCHRSGIKGGIICVTLVNRINGDQITQSKSVLEAWQHRPQQLAAKFILKTLALTKNGI</sequence>
<dbReference type="SUPFAM" id="SSF53167">
    <property type="entry name" value="Purine and uridine phosphorylases"/>
    <property type="match status" value="1"/>
</dbReference>
<dbReference type="HOGENOM" id="CLU_384197_0_0_1"/>
<evidence type="ECO:0000259" key="6">
    <source>
        <dbReference type="Pfam" id="PF13891"/>
    </source>
</evidence>
<evidence type="ECO:0000256" key="3">
    <source>
        <dbReference type="ARBA" id="ARBA00023242"/>
    </source>
</evidence>
<evidence type="ECO:0008006" key="9">
    <source>
        <dbReference type="Google" id="ProtNLM"/>
    </source>
</evidence>
<feature type="domain" description="KANL2-like probable zinc-finger" evidence="6">
    <location>
        <begin position="8"/>
        <end position="71"/>
    </location>
</feature>
<keyword evidence="8" id="KW-1185">Reference proteome</keyword>
<dbReference type="eggNOG" id="KOG3728">
    <property type="taxonomic scope" value="Eukaryota"/>
</dbReference>
<dbReference type="GO" id="GO:0005634">
    <property type="term" value="C:nucleus"/>
    <property type="evidence" value="ECO:0007669"/>
    <property type="project" value="UniProtKB-SubCell"/>
</dbReference>
<dbReference type="STRING" id="126957.T1J0D2"/>
<dbReference type="GO" id="GO:0005829">
    <property type="term" value="C:cytosol"/>
    <property type="evidence" value="ECO:0007669"/>
    <property type="project" value="TreeGrafter"/>
</dbReference>
<feature type="domain" description="KANL2-like probable zinc-finger" evidence="6">
    <location>
        <begin position="290"/>
        <end position="345"/>
    </location>
</feature>
<dbReference type="InterPro" id="IPR000845">
    <property type="entry name" value="Nucleoside_phosphorylase_d"/>
</dbReference>
<organism evidence="7 8">
    <name type="scientific">Strigamia maritima</name>
    <name type="common">European centipede</name>
    <name type="synonym">Geophilus maritimus</name>
    <dbReference type="NCBI Taxonomy" id="126957"/>
    <lineage>
        <taxon>Eukaryota</taxon>
        <taxon>Metazoa</taxon>
        <taxon>Ecdysozoa</taxon>
        <taxon>Arthropoda</taxon>
        <taxon>Myriapoda</taxon>
        <taxon>Chilopoda</taxon>
        <taxon>Pleurostigmophora</taxon>
        <taxon>Geophilomorpha</taxon>
        <taxon>Linotaeniidae</taxon>
        <taxon>Strigamia</taxon>
    </lineage>
</organism>
<dbReference type="CDD" id="cd17763">
    <property type="entry name" value="UP_hUPP-like"/>
    <property type="match status" value="1"/>
</dbReference>
<dbReference type="EMBL" id="JH431734">
    <property type="status" value="NOT_ANNOTATED_CDS"/>
    <property type="molecule type" value="Genomic_DNA"/>
</dbReference>
<keyword evidence="3" id="KW-0539">Nucleus</keyword>
<dbReference type="PANTHER" id="PTHR43691">
    <property type="entry name" value="URIDINE PHOSPHORYLASE"/>
    <property type="match status" value="1"/>
</dbReference>
<accession>T1J0D2</accession>
<dbReference type="Pfam" id="PF13891">
    <property type="entry name" value="zf-C3HC3H_KANSL2"/>
    <property type="match status" value="2"/>
</dbReference>
<dbReference type="InterPro" id="IPR025927">
    <property type="entry name" value="Znf_KANL2-like"/>
</dbReference>
<feature type="domain" description="Nucleoside phosphorylase" evidence="5">
    <location>
        <begin position="463"/>
        <end position="709"/>
    </location>
</feature>
<evidence type="ECO:0000256" key="1">
    <source>
        <dbReference type="ARBA" id="ARBA00004123"/>
    </source>
</evidence>
<comment type="subcellular location">
    <subcellularLocation>
        <location evidence="1">Nucleus</location>
    </subcellularLocation>
</comment>
<proteinExistence type="inferred from homology"/>
<dbReference type="PhylomeDB" id="T1J0D2"/>
<dbReference type="GO" id="GO:0009166">
    <property type="term" value="P:nucleotide catabolic process"/>
    <property type="evidence" value="ECO:0007669"/>
    <property type="project" value="InterPro"/>
</dbReference>
<reference evidence="7" key="2">
    <citation type="submission" date="2015-02" db="UniProtKB">
        <authorList>
            <consortium name="EnsemblMetazoa"/>
        </authorList>
    </citation>
    <scope>IDENTIFICATION</scope>
</reference>
<comment type="similarity">
    <text evidence="2">Belongs to the PNP/UDP phosphorylase family.</text>
</comment>
<feature type="binding site" evidence="4">
    <location>
        <position position="625"/>
    </location>
    <ligand>
        <name>substrate</name>
    </ligand>
</feature>
<evidence type="ECO:0000256" key="2">
    <source>
        <dbReference type="ARBA" id="ARBA00010456"/>
    </source>
</evidence>
<dbReference type="InterPro" id="IPR010059">
    <property type="entry name" value="Uridine_phosphorylase_euk"/>
</dbReference>